<dbReference type="InterPro" id="IPR001594">
    <property type="entry name" value="Palmitoyltrfase_DHHC"/>
</dbReference>
<comment type="subcellular location">
    <subcellularLocation>
        <location evidence="1">Membrane</location>
        <topology evidence="1">Multi-pass membrane protein</topology>
    </subcellularLocation>
</comment>
<feature type="non-terminal residue" evidence="9">
    <location>
        <position position="194"/>
    </location>
</feature>
<evidence type="ECO:0000256" key="5">
    <source>
        <dbReference type="ARBA" id="ARBA00023136"/>
    </source>
</evidence>
<dbReference type="GO" id="GO:0019706">
    <property type="term" value="F:protein-cysteine S-palmitoyltransferase activity"/>
    <property type="evidence" value="ECO:0007669"/>
    <property type="project" value="UniProtKB-EC"/>
</dbReference>
<keyword evidence="2 7" id="KW-0808">Transferase</keyword>
<keyword evidence="10" id="KW-1185">Reference proteome</keyword>
<dbReference type="EC" id="2.3.1.225" evidence="7"/>
<evidence type="ECO:0000256" key="1">
    <source>
        <dbReference type="ARBA" id="ARBA00004141"/>
    </source>
</evidence>
<dbReference type="OrthoDB" id="9909019at2759"/>
<proteinExistence type="inferred from homology"/>
<keyword evidence="5 7" id="KW-0472">Membrane</keyword>
<dbReference type="Proteomes" id="UP000595437">
    <property type="component" value="Chromosome 4"/>
</dbReference>
<evidence type="ECO:0000256" key="3">
    <source>
        <dbReference type="ARBA" id="ARBA00022692"/>
    </source>
</evidence>
<evidence type="ECO:0000259" key="8">
    <source>
        <dbReference type="Pfam" id="PF01529"/>
    </source>
</evidence>
<evidence type="ECO:0000256" key="6">
    <source>
        <dbReference type="ARBA" id="ARBA00023315"/>
    </source>
</evidence>
<dbReference type="InterPro" id="IPR039859">
    <property type="entry name" value="PFA4/ZDH16/20/ERF2-like"/>
</dbReference>
<gene>
    <name evidence="9" type="ORF">FKW44_007156</name>
</gene>
<comment type="domain">
    <text evidence="7">The DHHC domain is required for palmitoyltransferase activity.</text>
</comment>
<dbReference type="PROSITE" id="PS50216">
    <property type="entry name" value="DHHC"/>
    <property type="match status" value="1"/>
</dbReference>
<comment type="similarity">
    <text evidence="7">Belongs to the DHHC palmitoyltransferase family.</text>
</comment>
<dbReference type="AlphaFoldDB" id="A0A7T8QTD5"/>
<feature type="transmembrane region" description="Helical" evidence="7">
    <location>
        <begin position="166"/>
        <end position="185"/>
    </location>
</feature>
<sequence>MGWKCCAPGCRQGYTSTEKNSDIGFHRFPGFNVLPNQELQSKSSCASSSGPTAPTSFTSSSYPYKSYWQMVLTSGDPLPRAFRLSQGDLERLDSGDSRTVLEEIASKRDLPLSMQSLNEEIRICAECASIKADRAHHCSVCGLCILKIDHHCPWVNNYVAFFNYKYFILFLGYALAYCLFTPLHMESSTFYSYS</sequence>
<organism evidence="9 10">
    <name type="scientific">Caligus rogercresseyi</name>
    <name type="common">Sea louse</name>
    <dbReference type="NCBI Taxonomy" id="217165"/>
    <lineage>
        <taxon>Eukaryota</taxon>
        <taxon>Metazoa</taxon>
        <taxon>Ecdysozoa</taxon>
        <taxon>Arthropoda</taxon>
        <taxon>Crustacea</taxon>
        <taxon>Multicrustacea</taxon>
        <taxon>Hexanauplia</taxon>
        <taxon>Copepoda</taxon>
        <taxon>Siphonostomatoida</taxon>
        <taxon>Caligidae</taxon>
        <taxon>Caligus</taxon>
    </lineage>
</organism>
<comment type="caution">
    <text evidence="7">Lacks conserved residue(s) required for the propagation of feature annotation.</text>
</comment>
<reference evidence="10" key="1">
    <citation type="submission" date="2021-01" db="EMBL/GenBank/DDBJ databases">
        <title>Caligus Genome Assembly.</title>
        <authorList>
            <person name="Gallardo-Escarate C."/>
        </authorList>
    </citation>
    <scope>NUCLEOTIDE SEQUENCE [LARGE SCALE GENOMIC DNA]</scope>
</reference>
<evidence type="ECO:0000256" key="4">
    <source>
        <dbReference type="ARBA" id="ARBA00022989"/>
    </source>
</evidence>
<feature type="domain" description="Palmitoyltransferase DHHC" evidence="8">
    <location>
        <begin position="119"/>
        <end position="181"/>
    </location>
</feature>
<comment type="catalytic activity">
    <reaction evidence="7">
        <text>L-cysteinyl-[protein] + hexadecanoyl-CoA = S-hexadecanoyl-L-cysteinyl-[protein] + CoA</text>
        <dbReference type="Rhea" id="RHEA:36683"/>
        <dbReference type="Rhea" id="RHEA-COMP:10131"/>
        <dbReference type="Rhea" id="RHEA-COMP:11032"/>
        <dbReference type="ChEBI" id="CHEBI:29950"/>
        <dbReference type="ChEBI" id="CHEBI:57287"/>
        <dbReference type="ChEBI" id="CHEBI:57379"/>
        <dbReference type="ChEBI" id="CHEBI:74151"/>
        <dbReference type="EC" id="2.3.1.225"/>
    </reaction>
</comment>
<dbReference type="EMBL" id="CP045893">
    <property type="protein sequence ID" value="QQP54348.1"/>
    <property type="molecule type" value="Genomic_DNA"/>
</dbReference>
<evidence type="ECO:0000313" key="9">
    <source>
        <dbReference type="EMBL" id="QQP54348.1"/>
    </source>
</evidence>
<evidence type="ECO:0000256" key="7">
    <source>
        <dbReference type="RuleBase" id="RU079119"/>
    </source>
</evidence>
<evidence type="ECO:0000256" key="2">
    <source>
        <dbReference type="ARBA" id="ARBA00022679"/>
    </source>
</evidence>
<dbReference type="GO" id="GO:0016020">
    <property type="term" value="C:membrane"/>
    <property type="evidence" value="ECO:0007669"/>
    <property type="project" value="UniProtKB-SubCell"/>
</dbReference>
<keyword evidence="4 7" id="KW-1133">Transmembrane helix</keyword>
<protein>
    <recommendedName>
        <fullName evidence="7">Palmitoyltransferase</fullName>
        <ecNumber evidence="7">2.3.1.225</ecNumber>
    </recommendedName>
</protein>
<keyword evidence="3 7" id="KW-0812">Transmembrane</keyword>
<dbReference type="PANTHER" id="PTHR12246">
    <property type="entry name" value="PALMITOYLTRANSFERASE ZDHHC16"/>
    <property type="match status" value="1"/>
</dbReference>
<keyword evidence="6 7" id="KW-0012">Acyltransferase</keyword>
<evidence type="ECO:0000313" key="10">
    <source>
        <dbReference type="Proteomes" id="UP000595437"/>
    </source>
</evidence>
<name>A0A7T8QTD5_CALRO</name>
<accession>A0A7T8QTD5</accession>
<dbReference type="Pfam" id="PF01529">
    <property type="entry name" value="DHHC"/>
    <property type="match status" value="1"/>
</dbReference>